<dbReference type="EMBL" id="CACVKT020007220">
    <property type="protein sequence ID" value="CAC5406404.1"/>
    <property type="molecule type" value="Genomic_DNA"/>
</dbReference>
<dbReference type="SUPFAM" id="SSF52266">
    <property type="entry name" value="SGNH hydrolase"/>
    <property type="match status" value="1"/>
</dbReference>
<dbReference type="AlphaFoldDB" id="A0A6J8DH23"/>
<dbReference type="EC" id="3.1.1.47" evidence="1"/>
<dbReference type="Gene3D" id="3.40.50.1110">
    <property type="entry name" value="SGNH hydrolase"/>
    <property type="match status" value="1"/>
</dbReference>
<gene>
    <name evidence="1" type="ORF">MCOR_39978</name>
</gene>
<evidence type="ECO:0000313" key="2">
    <source>
        <dbReference type="Proteomes" id="UP000507470"/>
    </source>
</evidence>
<dbReference type="OrthoDB" id="6161748at2759"/>
<keyword evidence="1" id="KW-0378">Hydrolase</keyword>
<keyword evidence="2" id="KW-1185">Reference proteome</keyword>
<dbReference type="GO" id="GO:0003847">
    <property type="term" value="F:1-alkyl-2-acetylglycerophosphocholine esterase activity"/>
    <property type="evidence" value="ECO:0007669"/>
    <property type="project" value="UniProtKB-EC"/>
</dbReference>
<dbReference type="InterPro" id="IPR036514">
    <property type="entry name" value="SGNH_hydro_sf"/>
</dbReference>
<proteinExistence type="predicted"/>
<reference evidence="1 2" key="1">
    <citation type="submission" date="2020-06" db="EMBL/GenBank/DDBJ databases">
        <authorList>
            <person name="Li R."/>
            <person name="Bekaert M."/>
        </authorList>
    </citation>
    <scope>NUCLEOTIDE SEQUENCE [LARGE SCALE GENOMIC DNA]</scope>
    <source>
        <strain evidence="2">wild</strain>
    </source>
</reference>
<organism evidence="1 2">
    <name type="scientific">Mytilus coruscus</name>
    <name type="common">Sea mussel</name>
    <dbReference type="NCBI Taxonomy" id="42192"/>
    <lineage>
        <taxon>Eukaryota</taxon>
        <taxon>Metazoa</taxon>
        <taxon>Spiralia</taxon>
        <taxon>Lophotrochozoa</taxon>
        <taxon>Mollusca</taxon>
        <taxon>Bivalvia</taxon>
        <taxon>Autobranchia</taxon>
        <taxon>Pteriomorphia</taxon>
        <taxon>Mytilida</taxon>
        <taxon>Mytiloidea</taxon>
        <taxon>Mytilidae</taxon>
        <taxon>Mytilinae</taxon>
        <taxon>Mytilus</taxon>
    </lineage>
</organism>
<name>A0A6J8DH23_MYTCO</name>
<accession>A0A6J8DH23</accession>
<sequence>MYCYTSENAVSEIEIEFLELYISNCIFRLGDFNSRTANEVDFFDISDFEEHLTEFIDVIEFNDILVLGDLNIARLRNSTNTVTNTYGYRIEQMWGVIGHMVPDYRIVVLHIGANNLWNDTPADVLTHYQSLVENILRLNPTCQILLSWLLPRGQDMFPGKTKSESFLSLVNRKAVLKRENDWKELPVDLLALGFYYIQNFENYEILRGRSGLGNYHLKKEFSRAFISSSDVIFPERIVCPEEVIEYLKNDKPLFQSNSVESDADPIGNLNSQEIVKQTHSDENTNQVKLDNQEVVVNQQPVIEYPALNYDSSQQSLARFIVDNNYHV</sequence>
<dbReference type="Proteomes" id="UP000507470">
    <property type="component" value="Unassembled WGS sequence"/>
</dbReference>
<protein>
    <submittedName>
        <fullName evidence="1">PAFAH1B2_3</fullName>
        <ecNumber evidence="1">3.1.1.47</ecNumber>
    </submittedName>
</protein>
<evidence type="ECO:0000313" key="1">
    <source>
        <dbReference type="EMBL" id="CAC5406404.1"/>
    </source>
</evidence>